<organism evidence="1 2">
    <name type="scientific">Goodea atripinnis</name>
    <dbReference type="NCBI Taxonomy" id="208336"/>
    <lineage>
        <taxon>Eukaryota</taxon>
        <taxon>Metazoa</taxon>
        <taxon>Chordata</taxon>
        <taxon>Craniata</taxon>
        <taxon>Vertebrata</taxon>
        <taxon>Euteleostomi</taxon>
        <taxon>Actinopterygii</taxon>
        <taxon>Neopterygii</taxon>
        <taxon>Teleostei</taxon>
        <taxon>Neoteleostei</taxon>
        <taxon>Acanthomorphata</taxon>
        <taxon>Ovalentaria</taxon>
        <taxon>Atherinomorphae</taxon>
        <taxon>Cyprinodontiformes</taxon>
        <taxon>Goodeidae</taxon>
        <taxon>Goodea</taxon>
    </lineage>
</organism>
<accession>A0ABV0MUY0</accession>
<reference evidence="1 2" key="1">
    <citation type="submission" date="2021-06" db="EMBL/GenBank/DDBJ databases">
        <authorList>
            <person name="Palmer J.M."/>
        </authorList>
    </citation>
    <scope>NUCLEOTIDE SEQUENCE [LARGE SCALE GENOMIC DNA]</scope>
    <source>
        <strain evidence="1 2">GA_2019</strain>
        <tissue evidence="1">Muscle</tissue>
    </source>
</reference>
<evidence type="ECO:0000313" key="2">
    <source>
        <dbReference type="Proteomes" id="UP001476798"/>
    </source>
</evidence>
<name>A0ABV0MUY0_9TELE</name>
<sequence length="100" mass="11298">MLRRRGCSFFARATLASKLALQHTASTSPYLYDLTINPCFMLHIRINKVTVGPRKVSSMANRVLSGARRCPALLVLVYIHFFKKKKNSVPHCNYSLEGKS</sequence>
<evidence type="ECO:0008006" key="3">
    <source>
        <dbReference type="Google" id="ProtNLM"/>
    </source>
</evidence>
<dbReference type="EMBL" id="JAHRIO010012882">
    <property type="protein sequence ID" value="MEQ2162931.1"/>
    <property type="molecule type" value="Genomic_DNA"/>
</dbReference>
<keyword evidence="2" id="KW-1185">Reference proteome</keyword>
<comment type="caution">
    <text evidence="1">The sequence shown here is derived from an EMBL/GenBank/DDBJ whole genome shotgun (WGS) entry which is preliminary data.</text>
</comment>
<dbReference type="Proteomes" id="UP001476798">
    <property type="component" value="Unassembled WGS sequence"/>
</dbReference>
<gene>
    <name evidence="1" type="ORF">GOODEAATRI_025021</name>
</gene>
<protein>
    <recommendedName>
        <fullName evidence="3">Secreted protein</fullName>
    </recommendedName>
</protein>
<proteinExistence type="predicted"/>
<evidence type="ECO:0000313" key="1">
    <source>
        <dbReference type="EMBL" id="MEQ2162931.1"/>
    </source>
</evidence>